<dbReference type="GO" id="GO:0016491">
    <property type="term" value="F:oxidoreductase activity"/>
    <property type="evidence" value="ECO:0007669"/>
    <property type="project" value="UniProtKB-KW"/>
</dbReference>
<evidence type="ECO:0000256" key="9">
    <source>
        <dbReference type="SAM" id="Phobius"/>
    </source>
</evidence>
<comment type="subcellular location">
    <subcellularLocation>
        <location evidence="1">Cell membrane</location>
        <topology evidence="1">Multi-pass membrane protein</topology>
    </subcellularLocation>
    <subcellularLocation>
        <location evidence="8">Membrane</location>
        <topology evidence="8">Multi-pass membrane protein</topology>
    </subcellularLocation>
</comment>
<keyword evidence="5 9" id="KW-1133">Transmembrane helix</keyword>
<gene>
    <name evidence="12" type="ORF">BRYFOR_09919</name>
</gene>
<evidence type="ECO:0000259" key="10">
    <source>
        <dbReference type="Pfam" id="PF00361"/>
    </source>
</evidence>
<evidence type="ECO:0000256" key="6">
    <source>
        <dbReference type="ARBA" id="ARBA00023002"/>
    </source>
</evidence>
<evidence type="ECO:0000256" key="7">
    <source>
        <dbReference type="ARBA" id="ARBA00023136"/>
    </source>
</evidence>
<evidence type="ECO:0000259" key="11">
    <source>
        <dbReference type="Pfam" id="PF00662"/>
    </source>
</evidence>
<feature type="domain" description="NADH-Ubiquinone oxidoreductase (complex I) chain 5 N-terminal" evidence="11">
    <location>
        <begin position="67"/>
        <end position="110"/>
    </location>
</feature>
<feature type="transmembrane region" description="Helical" evidence="9">
    <location>
        <begin position="162"/>
        <end position="185"/>
    </location>
</feature>
<feature type="transmembrane region" description="Helical" evidence="9">
    <location>
        <begin position="109"/>
        <end position="127"/>
    </location>
</feature>
<dbReference type="EMBL" id="ACCL02000048">
    <property type="protein sequence ID" value="EET58123.1"/>
    <property type="molecule type" value="Genomic_DNA"/>
</dbReference>
<dbReference type="STRING" id="168384.SAMN05660368_03274"/>
<proteinExistence type="inferred from homology"/>
<dbReference type="AlphaFoldDB" id="C6LML8"/>
<keyword evidence="3" id="KW-1003">Cell membrane</keyword>
<dbReference type="PANTHER" id="PTHR42682">
    <property type="entry name" value="HYDROGENASE-4 COMPONENT F"/>
    <property type="match status" value="1"/>
</dbReference>
<dbReference type="Proteomes" id="UP000005561">
    <property type="component" value="Unassembled WGS sequence"/>
</dbReference>
<feature type="transmembrane region" description="Helical" evidence="9">
    <location>
        <begin position="411"/>
        <end position="432"/>
    </location>
</feature>
<feature type="transmembrane region" description="Helical" evidence="9">
    <location>
        <begin position="244"/>
        <end position="266"/>
    </location>
</feature>
<feature type="transmembrane region" description="Helical" evidence="9">
    <location>
        <begin position="335"/>
        <end position="354"/>
    </location>
</feature>
<dbReference type="PRINTS" id="PR01437">
    <property type="entry name" value="NUOXDRDTASE4"/>
</dbReference>
<feature type="transmembrane region" description="Helical" evidence="9">
    <location>
        <begin position="205"/>
        <end position="224"/>
    </location>
</feature>
<evidence type="ECO:0000313" key="13">
    <source>
        <dbReference type="Proteomes" id="UP000005561"/>
    </source>
</evidence>
<name>C6LML8_9FIRM</name>
<feature type="transmembrane region" description="Helical" evidence="9">
    <location>
        <begin position="133"/>
        <end position="150"/>
    </location>
</feature>
<accession>C6LML8</accession>
<dbReference type="PANTHER" id="PTHR42682:SF4">
    <property type="entry name" value="NADH-UBIQUINONE_PLASTOQUINONE"/>
    <property type="match status" value="1"/>
</dbReference>
<evidence type="ECO:0000313" key="12">
    <source>
        <dbReference type="EMBL" id="EET58123.1"/>
    </source>
</evidence>
<evidence type="ECO:0000256" key="2">
    <source>
        <dbReference type="ARBA" id="ARBA00008483"/>
    </source>
</evidence>
<dbReference type="InterPro" id="IPR052175">
    <property type="entry name" value="ComplexI-like_HydComp"/>
</dbReference>
<keyword evidence="13" id="KW-1185">Reference proteome</keyword>
<feature type="transmembrane region" description="Helical" evidence="9">
    <location>
        <begin position="76"/>
        <end position="97"/>
    </location>
</feature>
<dbReference type="GO" id="GO:0008137">
    <property type="term" value="F:NADH dehydrogenase (ubiquinone) activity"/>
    <property type="evidence" value="ECO:0007669"/>
    <property type="project" value="InterPro"/>
</dbReference>
<evidence type="ECO:0000256" key="3">
    <source>
        <dbReference type="ARBA" id="ARBA00022475"/>
    </source>
</evidence>
<evidence type="ECO:0000256" key="5">
    <source>
        <dbReference type="ARBA" id="ARBA00022989"/>
    </source>
</evidence>
<evidence type="ECO:0000256" key="1">
    <source>
        <dbReference type="ARBA" id="ARBA00004651"/>
    </source>
</evidence>
<dbReference type="OrthoDB" id="9807568at2"/>
<dbReference type="RefSeq" id="WP_006864669.1">
    <property type="nucleotide sequence ID" value="NZ_ACCL02000048.1"/>
</dbReference>
<feature type="transmembrane region" description="Helical" evidence="9">
    <location>
        <begin position="458"/>
        <end position="476"/>
    </location>
</feature>
<reference evidence="12" key="1">
    <citation type="submission" date="2009-07" db="EMBL/GenBank/DDBJ databases">
        <authorList>
            <person name="Weinstock G."/>
            <person name="Sodergren E."/>
            <person name="Clifton S."/>
            <person name="Fulton L."/>
            <person name="Fulton B."/>
            <person name="Courtney L."/>
            <person name="Fronick C."/>
            <person name="Harrison M."/>
            <person name="Strong C."/>
            <person name="Farmer C."/>
            <person name="Delahaunty K."/>
            <person name="Markovic C."/>
            <person name="Hall O."/>
            <person name="Minx P."/>
            <person name="Tomlinson C."/>
            <person name="Mitreva M."/>
            <person name="Nelson J."/>
            <person name="Hou S."/>
            <person name="Wollam A."/>
            <person name="Pepin K.H."/>
            <person name="Johnson M."/>
            <person name="Bhonagiri V."/>
            <person name="Nash W.E."/>
            <person name="Warren W."/>
            <person name="Chinwalla A."/>
            <person name="Mardis E.R."/>
            <person name="Wilson R.K."/>
        </authorList>
    </citation>
    <scope>NUCLEOTIDE SEQUENCE [LARGE SCALE GENOMIC DNA]</scope>
    <source>
        <strain evidence="12">DSM 14469</strain>
    </source>
</reference>
<dbReference type="GO" id="GO:0042773">
    <property type="term" value="P:ATP synthesis coupled electron transport"/>
    <property type="evidence" value="ECO:0007669"/>
    <property type="project" value="InterPro"/>
</dbReference>
<keyword evidence="6" id="KW-0560">Oxidoreductase</keyword>
<keyword evidence="7 9" id="KW-0472">Membrane</keyword>
<feature type="transmembrane region" description="Helical" evidence="9">
    <location>
        <begin position="39"/>
        <end position="56"/>
    </location>
</feature>
<feature type="transmembrane region" description="Helical" evidence="9">
    <location>
        <begin position="375"/>
        <end position="399"/>
    </location>
</feature>
<comment type="similarity">
    <text evidence="2">Belongs to the CPA3 antiporters (TC 2.A.63) subunit A family.</text>
</comment>
<organism evidence="12 13">
    <name type="scientific">Marvinbryantia formatexigens DSM 14469</name>
    <dbReference type="NCBI Taxonomy" id="478749"/>
    <lineage>
        <taxon>Bacteria</taxon>
        <taxon>Bacillati</taxon>
        <taxon>Bacillota</taxon>
        <taxon>Clostridia</taxon>
        <taxon>Lachnospirales</taxon>
        <taxon>Lachnospiraceae</taxon>
        <taxon>Marvinbryantia</taxon>
    </lineage>
</organism>
<feature type="transmembrane region" description="Helical" evidence="9">
    <location>
        <begin position="6"/>
        <end position="27"/>
    </location>
</feature>
<feature type="transmembrane region" description="Helical" evidence="9">
    <location>
        <begin position="305"/>
        <end position="323"/>
    </location>
</feature>
<dbReference type="InterPro" id="IPR001750">
    <property type="entry name" value="ND/Mrp_TM"/>
</dbReference>
<comment type="caution">
    <text evidence="12">The sequence shown here is derived from an EMBL/GenBank/DDBJ whole genome shotgun (WGS) entry which is preliminary data.</text>
</comment>
<dbReference type="Pfam" id="PF00361">
    <property type="entry name" value="Proton_antipo_M"/>
    <property type="match status" value="1"/>
</dbReference>
<dbReference type="eggNOG" id="COG0651">
    <property type="taxonomic scope" value="Bacteria"/>
</dbReference>
<protein>
    <submittedName>
        <fullName evidence="12">NADH-ubiquinone/plastoquinone (Complex I) family protein</fullName>
    </submittedName>
</protein>
<dbReference type="GO" id="GO:0005886">
    <property type="term" value="C:plasma membrane"/>
    <property type="evidence" value="ECO:0007669"/>
    <property type="project" value="UniProtKB-SubCell"/>
</dbReference>
<dbReference type="InterPro" id="IPR003918">
    <property type="entry name" value="NADH_UbQ_OxRdtase"/>
</dbReference>
<feature type="transmembrane region" description="Helical" evidence="9">
    <location>
        <begin position="278"/>
        <end position="296"/>
    </location>
</feature>
<dbReference type="InterPro" id="IPR001516">
    <property type="entry name" value="Proton_antipo_N"/>
</dbReference>
<sequence length="492" mass="53795">MNYSIWIIPAIFFPILCGAAVLILPVFRERTRLLRMTGISLAVTAVLALLVVTGGEQELLLWQFGENLKLYFRVDALGRLYAVLVSLVWVLAGVFSFEYMKHEQEEKRYFGFYLIVYGVLLALAFSGNLVTFYVFYEIMTLTSLPLVLHTRTREALMAGMKYLFYSLCGAYMVLLGIYFMNQYAATLDFTAGGSLDMARVSGNEGVLLVIAFFMILGFGVKAGMFPMHAWLPTAHPVAPAPASAVLSGLIVKAGVIGVIRTVFYVIGPDFLRGTWVQTTWLVLTLITVFMGSMLAYREKLLKKRLAYSTVSQASYILFGLALLQPQAMTGSLLHIVFHAIIKSCLFLSAGAIIYRTGKTQVDELTGIGKEMPVTIWCYTFASLALIGIPPASGFISKWYLATGSLESGISVFSWLGPVVLLISALLTAGYLLPITIKGFLPGADYDYKSLKKLEPAKTMTIPLAILAALAVLLGVFPNPLTAYVSGIAGAVL</sequence>
<dbReference type="Pfam" id="PF00662">
    <property type="entry name" value="Proton_antipo_N"/>
    <property type="match status" value="1"/>
</dbReference>
<evidence type="ECO:0000256" key="8">
    <source>
        <dbReference type="RuleBase" id="RU000320"/>
    </source>
</evidence>
<feature type="domain" description="NADH:quinone oxidoreductase/Mrp antiporter transmembrane" evidence="10">
    <location>
        <begin position="126"/>
        <end position="416"/>
    </location>
</feature>
<evidence type="ECO:0000256" key="4">
    <source>
        <dbReference type="ARBA" id="ARBA00022692"/>
    </source>
</evidence>
<keyword evidence="4 8" id="KW-0812">Transmembrane</keyword>